<evidence type="ECO:0000313" key="3">
    <source>
        <dbReference type="Proteomes" id="UP000028123"/>
    </source>
</evidence>
<dbReference type="AlphaFoldDB" id="A0A081P7E1"/>
<feature type="domain" description="Cyclic-phosphate processing Receiver" evidence="1">
    <location>
        <begin position="3"/>
        <end position="86"/>
    </location>
</feature>
<dbReference type="InterPro" id="IPR046909">
    <property type="entry name" value="cREC_REC"/>
</dbReference>
<dbReference type="Pfam" id="PF20274">
    <property type="entry name" value="cREC_REC"/>
    <property type="match status" value="1"/>
</dbReference>
<name>A0A081P7E1_9BACL</name>
<dbReference type="Proteomes" id="UP000028123">
    <property type="component" value="Unassembled WGS sequence"/>
</dbReference>
<gene>
    <name evidence="2" type="ORF">ET33_32755</name>
</gene>
<dbReference type="OrthoDB" id="2614698at2"/>
<dbReference type="EMBL" id="JNVM01000006">
    <property type="protein sequence ID" value="KEQ26614.1"/>
    <property type="molecule type" value="Genomic_DNA"/>
</dbReference>
<reference evidence="2 3" key="1">
    <citation type="submission" date="2014-06" db="EMBL/GenBank/DDBJ databases">
        <title>Draft genome sequence of Paenibacillus sp. MSt1.</title>
        <authorList>
            <person name="Aw Y.K."/>
            <person name="Ong K.S."/>
            <person name="Gan H.M."/>
            <person name="Lee S.M."/>
        </authorList>
    </citation>
    <scope>NUCLEOTIDE SEQUENCE [LARGE SCALE GENOMIC DNA]</scope>
    <source>
        <strain evidence="2 3">MSt1</strain>
    </source>
</reference>
<proteinExistence type="predicted"/>
<protein>
    <recommendedName>
        <fullName evidence="1">Cyclic-phosphate processing Receiver domain-containing protein</fullName>
    </recommendedName>
</protein>
<dbReference type="RefSeq" id="WP_036679443.1">
    <property type="nucleotide sequence ID" value="NZ_JNVM01000006.1"/>
</dbReference>
<comment type="caution">
    <text evidence="2">The sequence shown here is derived from an EMBL/GenBank/DDBJ whole genome shotgun (WGS) entry which is preliminary data.</text>
</comment>
<evidence type="ECO:0000259" key="1">
    <source>
        <dbReference type="Pfam" id="PF20274"/>
    </source>
</evidence>
<sequence>MTNVYLDDLRPCPKGFTLARSVEQCIDLMKAGPVNILSLDHDLGLGKASGYDLVKYMVEKSLYAKKEIIIHSANPIGRHLMWTLLHKHKPSHVKLSVRPQPLAFKI</sequence>
<evidence type="ECO:0000313" key="2">
    <source>
        <dbReference type="EMBL" id="KEQ26614.1"/>
    </source>
</evidence>
<dbReference type="eggNOG" id="ENOG5032SWE">
    <property type="taxonomic scope" value="Bacteria"/>
</dbReference>
<organism evidence="2 3">
    <name type="scientific">Paenibacillus tyrfis</name>
    <dbReference type="NCBI Taxonomy" id="1501230"/>
    <lineage>
        <taxon>Bacteria</taxon>
        <taxon>Bacillati</taxon>
        <taxon>Bacillota</taxon>
        <taxon>Bacilli</taxon>
        <taxon>Bacillales</taxon>
        <taxon>Paenibacillaceae</taxon>
        <taxon>Paenibacillus</taxon>
    </lineage>
</organism>
<keyword evidence="3" id="KW-1185">Reference proteome</keyword>
<accession>A0A081P7E1</accession>